<dbReference type="InterPro" id="IPR055334">
    <property type="entry name" value="PEX8-like"/>
</dbReference>
<dbReference type="AlphaFoldDB" id="A0AAF0IZ47"/>
<sequence>MAGQRSDSTYQTLRRLLLAPPANRQHIDLIDRPALYGSIAHYLSDMALVNVAEFATALVTSPALWTAPVEPDEDMRDAVERSYGLAQALALAVSERIGVISRAIGTTRPRAAASELGAWINAVLQGADAGMAWATSRTRLAHLALVTGLVQGLAHERREPAVTAPALRFRVRRHARTLETAWAHALVAVLTPESRWDAEAHAEAAVRAAALTLSASVVDILPDTCRQALNDRVWIDAAFPLLVQVFDARPVASSLFHDAGPEADALIALPAHGVSAQWAERVQAHPLYAHAGPLSRLIAAPLRRLGASCSAVEWAAILHETDRGLLPVLRAMSAALDEAWTTSALAGVRSEGLAPTTHPRTKQLWEIFKRYLFAVTLLLDAVVGVVVEQCASTPGTGSSMRASSVPAPYLSVLSEVLHIYASLYYITSSFSLDGFESYRVVFYSALDVQSRDAEACQQLIQSLARTLLAYEGQGSRPVRAAAQADYQERLHVTYLLLVIEQLVAELPASMIDDLVLPLCRPYLEDTQFQDAFESAHSVVLALYTAQSLSTTALTPFYVELLLTSCPARLSAAQLETALTTVVHSLSSRSDSLAWWCVEQVDAARCQAEAQGATAQAHTLAICLAALLPHVNLVLLRSLLARVRTCILARPAASSARTQILERVHESLSDMDAATRGEAMQWWLEESPLFTEGLS</sequence>
<dbReference type="PANTHER" id="PTHR39214">
    <property type="entry name" value="MICROBODY (PEROXISOME) BIOGENESIS PROTEIN PEROXIN 8 (EUROFUNG)"/>
    <property type="match status" value="1"/>
</dbReference>
<dbReference type="PANTHER" id="PTHR39214:SF1">
    <property type="entry name" value="MICROBODY (PEROXISOME) BIOGENESIS PROTEIN PEROXIN 8 (EUROFUNG)"/>
    <property type="match status" value="1"/>
</dbReference>
<proteinExistence type="predicted"/>
<reference evidence="1" key="1">
    <citation type="submission" date="2023-03" db="EMBL/GenBank/DDBJ databases">
        <title>Mating type loci evolution in Malassezia.</title>
        <authorList>
            <person name="Coelho M.A."/>
        </authorList>
    </citation>
    <scope>NUCLEOTIDE SEQUENCE</scope>
    <source>
        <strain evidence="1">CBS 12830</strain>
    </source>
</reference>
<name>A0AAF0IZ47_9BASI</name>
<gene>
    <name evidence="1" type="ORF">MEQU1_002249</name>
</gene>
<keyword evidence="2" id="KW-1185">Reference proteome</keyword>
<organism evidence="1 2">
    <name type="scientific">Malassezia equina</name>
    <dbReference type="NCBI Taxonomy" id="1381935"/>
    <lineage>
        <taxon>Eukaryota</taxon>
        <taxon>Fungi</taxon>
        <taxon>Dikarya</taxon>
        <taxon>Basidiomycota</taxon>
        <taxon>Ustilaginomycotina</taxon>
        <taxon>Malasseziomycetes</taxon>
        <taxon>Malasseziales</taxon>
        <taxon>Malasseziaceae</taxon>
        <taxon>Malassezia</taxon>
    </lineage>
</organism>
<accession>A0AAF0IZ47</accession>
<dbReference type="EMBL" id="CP119903">
    <property type="protein sequence ID" value="WFD23556.1"/>
    <property type="molecule type" value="Genomic_DNA"/>
</dbReference>
<dbReference type="Proteomes" id="UP001214415">
    <property type="component" value="Chromosome 4"/>
</dbReference>
<protein>
    <submittedName>
        <fullName evidence="1">Uncharacterized protein</fullName>
    </submittedName>
</protein>
<evidence type="ECO:0000313" key="2">
    <source>
        <dbReference type="Proteomes" id="UP001214415"/>
    </source>
</evidence>
<evidence type="ECO:0000313" key="1">
    <source>
        <dbReference type="EMBL" id="WFD23556.1"/>
    </source>
</evidence>